<dbReference type="InterPro" id="IPR052972">
    <property type="entry name" value="Sacsin_chaperone_reg"/>
</dbReference>
<dbReference type="SMART" id="SM00225">
    <property type="entry name" value="BTB"/>
    <property type="match status" value="1"/>
</dbReference>
<feature type="domain" description="BTB" evidence="1">
    <location>
        <begin position="1432"/>
        <end position="1510"/>
    </location>
</feature>
<dbReference type="NCBIfam" id="NF047352">
    <property type="entry name" value="P_loop_sacsin"/>
    <property type="match status" value="1"/>
</dbReference>
<sequence>MGVRATVGQADLQTLITDVADRYGDVESVPQADLDFVVKILQAMINKDFKFRWNPELLIPTADNLLCRVANVVFDDVGAQTKPSGTLGAEPTDGNGSNTSSYKFVSSKITRNMADMLQISMLSTRSWNDQKVSWSQTQEEDIVGRIVNIMNDYDHSSIFTEFLQNAADAGATKCCFMLDQTSYPRSKLFRPRMATWQGPALVIYNNAEFTEDDFIALSKIGVGSKRGDSSKIGRHGLGFNSVYHFTDVPSVVSGEYIGFFDPQRQYLAKSRNAEGVLEAQGGQRGNFVKLNREVLSDQLAPYKGIFGCDMESHFKGTIFRIPIRTVDTQQSNNQKQPNEQNRGLGRTWTLTQIQEILRSWIEDVKVGMLFLKGMETILIDDNLRNNTSFKWTATKSVKAGGGGLSHTTPDNHAEPKQYDTSVVEIKVSKTTAHTPSIETLRWFIHTEQAFLQESPNHIKDLAQKNRWNTDRGIAIPLNFNYKSGEFHGRLFTHLPTPIPTGLPFHIHGVFALTSNRKGLAGGTERTDRLDPKRIWNRYLMQEFIPATVANAFEKLVKWMFRADTQGGPKARDIEDTIEQYFKFWPTIADTDGVHAQNFINTFVERFIRKSYSHLIFPCRFAHKTPQISLHAGKDVVFTGLNLNNAPGNIKRFICGQLQLKNHNTCDCSDKIQIQIERYWKSSNSNALDFRQIDPELVRGLIREDPKFIPQWFKSEEEKRWILGFVLKVLLESQGMAVALRSLDGLAVIPLRNGEWKKLEMSRSTVYYTTKPGMSELINGNNILVDEGLFKNVKDPKPGEVPEVDLEQIIVRLVKDASCCIKEMLPEKFTELICTENPNGVRSDLRYELWRFLKDYADLGPFGELPILQTLDGNIKPLKCAFQGLEISIDDVALKQNVSKLTPLLLELGVVMLVATQNNDNPYLLKHAPKAKRVPVLEQIARRSINSWPENRVITPEEAKILREMIQSCSANDIKGIASGLGHLRIWYSWGFSRYAPLICAHGSFFREGRGFDWNNLGDFTDLIRLPDTNHNDTNHDDIKHFAAMGARALSIVQAVKTRILPLFQNGSKEYVGEAKKAYVQIFEEVIRSVKSKKNPEAKNILQVDRSIPTLNGSFRCSSELFAVDDVLCRTIFGDKPANFPDESMRDIVSRDKHLFIFQDSSNQGVVHQCAEHVLNMTQGYTGIKPDVIRSIATTMVDFIYKNESLNIDWLDPRWKIVPTEIAMKPLDLTRVPDVPKYQSFGELMNPAWQDVVWTQCAFFPENLKPSPQFKSRYPRIGTPTAVMVVDHLKVLVTDLAPKMTQPDQQLAFNAEILRVYKTLSDVATGHNSVAIKRLLEGFHKPYLLKGHHTNPSALESWLWPRQLMLDVENSVRNVWPVPQELLPFRPFLVAVGVLQMQTVEGSVKVSARRKVSEIETRLLNCFEAQDQHSGFMDVRFQFANGRQILAHKVILVHENEYFTRFFTGIWAQYTKRDPLDPGVAIINLSNQEETYEAFYGLLYFFYADDLLDSNGPINPPPNNTVTEPDNDNADELRDRVQYLMELLHLANQYQTHRLQELVAQEMLVDKMVVTYGNVFNIRDHAEQAQCSVIQEYCEKYMRKNLDSLQTYVDGELKLFRDGLQELIGDDDGAQRAALKADIEGLENNLKILRRLGP</sequence>
<dbReference type="SUPFAM" id="SSF54695">
    <property type="entry name" value="POZ domain"/>
    <property type="match status" value="1"/>
</dbReference>
<dbReference type="Proteomes" id="UP000749646">
    <property type="component" value="Unassembled WGS sequence"/>
</dbReference>
<gene>
    <name evidence="2" type="ORF">BGZ65_001641</name>
</gene>
<dbReference type="InterPro" id="IPR036890">
    <property type="entry name" value="HATPase_C_sf"/>
</dbReference>
<dbReference type="GO" id="GO:0030544">
    <property type="term" value="F:Hsp70 protein binding"/>
    <property type="evidence" value="ECO:0007669"/>
    <property type="project" value="TreeGrafter"/>
</dbReference>
<evidence type="ECO:0000313" key="2">
    <source>
        <dbReference type="EMBL" id="KAG0003501.1"/>
    </source>
</evidence>
<dbReference type="SUPFAM" id="SSF55874">
    <property type="entry name" value="ATPase domain of HSP90 chaperone/DNA topoisomerase II/histidine kinase"/>
    <property type="match status" value="1"/>
</dbReference>
<dbReference type="InterPro" id="IPR058210">
    <property type="entry name" value="SACS/Nov_dom"/>
</dbReference>
<accession>A0A9P6MJN7</accession>
<evidence type="ECO:0000313" key="3">
    <source>
        <dbReference type="Proteomes" id="UP000749646"/>
    </source>
</evidence>
<dbReference type="Pfam" id="PF00651">
    <property type="entry name" value="BTB"/>
    <property type="match status" value="1"/>
</dbReference>
<keyword evidence="3" id="KW-1185">Reference proteome</keyword>
<dbReference type="OrthoDB" id="1262810at2759"/>
<dbReference type="PROSITE" id="PS50097">
    <property type="entry name" value="BTB"/>
    <property type="match status" value="1"/>
</dbReference>
<comment type="caution">
    <text evidence="2">The sequence shown here is derived from an EMBL/GenBank/DDBJ whole genome shotgun (WGS) entry which is preliminary data.</text>
</comment>
<proteinExistence type="predicted"/>
<dbReference type="PANTHER" id="PTHR15600:SF42">
    <property type="entry name" value="SACSIN"/>
    <property type="match status" value="1"/>
</dbReference>
<dbReference type="PANTHER" id="PTHR15600">
    <property type="entry name" value="SACSIN"/>
    <property type="match status" value="1"/>
</dbReference>
<dbReference type="InterPro" id="IPR000210">
    <property type="entry name" value="BTB/POZ_dom"/>
</dbReference>
<dbReference type="InterPro" id="IPR011333">
    <property type="entry name" value="SKP1/BTB/POZ_sf"/>
</dbReference>
<dbReference type="EMBL" id="JAAAHW010000345">
    <property type="protein sequence ID" value="KAG0003501.1"/>
    <property type="molecule type" value="Genomic_DNA"/>
</dbReference>
<evidence type="ECO:0000259" key="1">
    <source>
        <dbReference type="PROSITE" id="PS50097"/>
    </source>
</evidence>
<reference evidence="2" key="1">
    <citation type="journal article" date="2020" name="Fungal Divers.">
        <title>Resolving the Mortierellaceae phylogeny through synthesis of multi-gene phylogenetics and phylogenomics.</title>
        <authorList>
            <person name="Vandepol N."/>
            <person name="Liber J."/>
            <person name="Desiro A."/>
            <person name="Na H."/>
            <person name="Kennedy M."/>
            <person name="Barry K."/>
            <person name="Grigoriev I.V."/>
            <person name="Miller A.N."/>
            <person name="O'Donnell K."/>
            <person name="Stajich J.E."/>
            <person name="Bonito G."/>
        </authorList>
    </citation>
    <scope>NUCLEOTIDE SEQUENCE</scope>
    <source>
        <strain evidence="2">MES-2147</strain>
    </source>
</reference>
<name>A0A9P6MJN7_9FUNG</name>
<dbReference type="Gene3D" id="3.30.710.10">
    <property type="entry name" value="Potassium Channel Kv1.1, Chain A"/>
    <property type="match status" value="1"/>
</dbReference>
<dbReference type="Pfam" id="PF25794">
    <property type="entry name" value="SACS"/>
    <property type="match status" value="1"/>
</dbReference>
<organism evidence="2 3">
    <name type="scientific">Modicella reniformis</name>
    <dbReference type="NCBI Taxonomy" id="1440133"/>
    <lineage>
        <taxon>Eukaryota</taxon>
        <taxon>Fungi</taxon>
        <taxon>Fungi incertae sedis</taxon>
        <taxon>Mucoromycota</taxon>
        <taxon>Mortierellomycotina</taxon>
        <taxon>Mortierellomycetes</taxon>
        <taxon>Mortierellales</taxon>
        <taxon>Mortierellaceae</taxon>
        <taxon>Modicella</taxon>
    </lineage>
</organism>
<protein>
    <recommendedName>
        <fullName evidence="1">BTB domain-containing protein</fullName>
    </recommendedName>
</protein>